<dbReference type="OrthoDB" id="6421561at2759"/>
<feature type="domain" description="VWFD" evidence="2">
    <location>
        <begin position="149"/>
        <end position="172"/>
    </location>
</feature>
<gene>
    <name evidence="3" type="ORF">BpHYR1_019958</name>
</gene>
<feature type="non-terminal residue" evidence="3">
    <location>
        <position position="172"/>
    </location>
</feature>
<evidence type="ECO:0000313" key="3">
    <source>
        <dbReference type="EMBL" id="RMZ97257.1"/>
    </source>
</evidence>
<reference evidence="3 4" key="1">
    <citation type="journal article" date="2018" name="Sci. Rep.">
        <title>Genomic signatures of local adaptation to the degree of environmental predictability in rotifers.</title>
        <authorList>
            <person name="Franch-Gras L."/>
            <person name="Hahn C."/>
            <person name="Garcia-Roger E.M."/>
            <person name="Carmona M.J."/>
            <person name="Serra M."/>
            <person name="Gomez A."/>
        </authorList>
    </citation>
    <scope>NUCLEOTIDE SEQUENCE [LARGE SCALE GENOMIC DNA]</scope>
    <source>
        <strain evidence="3">HYR1</strain>
    </source>
</reference>
<protein>
    <recommendedName>
        <fullName evidence="2">VWFD domain-containing protein</fullName>
    </recommendedName>
</protein>
<dbReference type="Proteomes" id="UP000276133">
    <property type="component" value="Unassembled WGS sequence"/>
</dbReference>
<keyword evidence="4" id="KW-1185">Reference proteome</keyword>
<evidence type="ECO:0000313" key="4">
    <source>
        <dbReference type="Proteomes" id="UP000276133"/>
    </source>
</evidence>
<dbReference type="STRING" id="10195.A0A3M7PEY7"/>
<proteinExistence type="predicted"/>
<dbReference type="PROSITE" id="PS51233">
    <property type="entry name" value="VWFD"/>
    <property type="match status" value="1"/>
</dbReference>
<sequence>TTEAPTTTTTTTEAPTTNTTTTEAPTTTTTTTELPTTTTTTTEALTTKTTTTTELPTTTTTTTEAPSTTTTTTVSSTLSTTRRLIEEMNNGLITDKKECFEEFIIDDLPIQDDFLNTFVNGTSRCGLSNEPFYFEDLLDLEFSDCKAENVCYGFGDPHYRTFDGDKFSVNKT</sequence>
<evidence type="ECO:0000259" key="2">
    <source>
        <dbReference type="PROSITE" id="PS51233"/>
    </source>
</evidence>
<dbReference type="InterPro" id="IPR001846">
    <property type="entry name" value="VWF_type-D"/>
</dbReference>
<evidence type="ECO:0000256" key="1">
    <source>
        <dbReference type="SAM" id="MobiDB-lite"/>
    </source>
</evidence>
<dbReference type="AlphaFoldDB" id="A0A3M7PEY7"/>
<name>A0A3M7PEY7_BRAPC</name>
<organism evidence="3 4">
    <name type="scientific">Brachionus plicatilis</name>
    <name type="common">Marine rotifer</name>
    <name type="synonym">Brachionus muelleri</name>
    <dbReference type="NCBI Taxonomy" id="10195"/>
    <lineage>
        <taxon>Eukaryota</taxon>
        <taxon>Metazoa</taxon>
        <taxon>Spiralia</taxon>
        <taxon>Gnathifera</taxon>
        <taxon>Rotifera</taxon>
        <taxon>Eurotatoria</taxon>
        <taxon>Monogononta</taxon>
        <taxon>Pseudotrocha</taxon>
        <taxon>Ploima</taxon>
        <taxon>Brachionidae</taxon>
        <taxon>Brachionus</taxon>
    </lineage>
</organism>
<accession>A0A3M7PEY7</accession>
<feature type="region of interest" description="Disordered" evidence="1">
    <location>
        <begin position="1"/>
        <end position="76"/>
    </location>
</feature>
<comment type="caution">
    <text evidence="3">The sequence shown here is derived from an EMBL/GenBank/DDBJ whole genome shotgun (WGS) entry which is preliminary data.</text>
</comment>
<feature type="non-terminal residue" evidence="3">
    <location>
        <position position="1"/>
    </location>
</feature>
<dbReference type="EMBL" id="REGN01011529">
    <property type="protein sequence ID" value="RMZ97257.1"/>
    <property type="molecule type" value="Genomic_DNA"/>
</dbReference>